<dbReference type="InterPro" id="IPR000111">
    <property type="entry name" value="Glyco_hydro_27/36_CS"/>
</dbReference>
<dbReference type="GO" id="GO:0004557">
    <property type="term" value="F:alpha-galactosidase activity"/>
    <property type="evidence" value="ECO:0007669"/>
    <property type="project" value="UniProtKB-EC"/>
</dbReference>
<dbReference type="PANTHER" id="PTHR11452">
    <property type="entry name" value="ALPHA-GALACTOSIDASE/ALPHA-N-ACETYLGALACTOSAMINIDASE"/>
    <property type="match status" value="1"/>
</dbReference>
<dbReference type="PRINTS" id="PR00740">
    <property type="entry name" value="GLHYDRLASE27"/>
</dbReference>
<evidence type="ECO:0000256" key="3">
    <source>
        <dbReference type="ARBA" id="ARBA00022801"/>
    </source>
</evidence>
<dbReference type="FunFam" id="2.60.40.1180:FF:000008">
    <property type="entry name" value="Alpha-galactosidase"/>
    <property type="match status" value="1"/>
</dbReference>
<dbReference type="Gene3D" id="2.60.120.1060">
    <property type="entry name" value="NPCBM/NEW2 domain"/>
    <property type="match status" value="1"/>
</dbReference>
<feature type="domain" description="Glycosyl hydrolase family 98 putative carbohydrate-binding module" evidence="7">
    <location>
        <begin position="364"/>
        <end position="515"/>
    </location>
</feature>
<dbReference type="InterPro" id="IPR017853">
    <property type="entry name" value="GH"/>
</dbReference>
<gene>
    <name evidence="8" type="ORF">DM82_376</name>
</gene>
<dbReference type="Gene3D" id="2.60.40.1180">
    <property type="entry name" value="Golgi alpha-mannosidase II"/>
    <property type="match status" value="1"/>
</dbReference>
<evidence type="ECO:0000313" key="9">
    <source>
        <dbReference type="Proteomes" id="UP000029424"/>
    </source>
</evidence>
<dbReference type="CDD" id="cd14792">
    <property type="entry name" value="GH27"/>
    <property type="match status" value="1"/>
</dbReference>
<proteinExistence type="inferred from homology"/>
<organism evidence="8 9">
    <name type="scientific">Burkholderia oklahomensis</name>
    <dbReference type="NCBI Taxonomy" id="342113"/>
    <lineage>
        <taxon>Bacteria</taxon>
        <taxon>Pseudomonadati</taxon>
        <taxon>Pseudomonadota</taxon>
        <taxon>Betaproteobacteria</taxon>
        <taxon>Burkholderiales</taxon>
        <taxon>Burkholderiaceae</taxon>
        <taxon>Burkholderia</taxon>
        <taxon>pseudomallei group</taxon>
    </lineage>
</organism>
<dbReference type="Pfam" id="PF17801">
    <property type="entry name" value="Melibiase_C"/>
    <property type="match status" value="1"/>
</dbReference>
<keyword evidence="2" id="KW-0732">Signal</keyword>
<protein>
    <recommendedName>
        <fullName evidence="6">Alpha-galactosidase</fullName>
        <ecNumber evidence="6">3.2.1.22</ecNumber>
    </recommendedName>
    <alternativeName>
        <fullName evidence="6">Melibiase</fullName>
    </alternativeName>
</protein>
<dbReference type="Proteomes" id="UP000029424">
    <property type="component" value="Chromosome 1"/>
</dbReference>
<evidence type="ECO:0000313" key="8">
    <source>
        <dbReference type="EMBL" id="AIO65421.1"/>
    </source>
</evidence>
<dbReference type="EC" id="3.2.1.22" evidence="6"/>
<keyword evidence="5 6" id="KW-0326">Glycosidase</keyword>
<accession>A0AAI8B4H6</accession>
<dbReference type="SUPFAM" id="SSF51011">
    <property type="entry name" value="Glycosyl hydrolase domain"/>
    <property type="match status" value="1"/>
</dbReference>
<keyword evidence="4 6" id="KW-1015">Disulfide bond</keyword>
<dbReference type="SUPFAM" id="SSF49785">
    <property type="entry name" value="Galactose-binding domain-like"/>
    <property type="match status" value="1"/>
</dbReference>
<dbReference type="InterPro" id="IPR041233">
    <property type="entry name" value="Melibiase_C"/>
</dbReference>
<sequence>MGWNAWNTFRCDVSEALIKAEADAIVSSGLKDAGYQYINLDDCWMGGRDATTGQLISNPTTFPSGIKALADYVHNKGLKLGIYQAGNTETCAVIWDKYRSDYGTGSVEYEALDAETFAAWGVDYVKYDHCNGPSDRATFSTMRDALAATGRNIFYSINLDYPGTNGSSVDQIAHTARVAPDVRNSFSSLLSEINASNNLIGYAMPGYWNDMDMLEVGNLANDDQNRVNMSMWAIMGSPLIIGTDVQKASASTLAILTNSDVIAVSQDPLNMQAAMVHQDITGLQVWSKPLYANGQRAVALLNQTGTAANITVKWTDLGLSSGAAQIRDLWAQADLGTTMDQYTASVPANGVIMLKVTGTENSLPTGSSSLVNATRIYAANSYGPVEINMSNGEAAQGDGTPLSIAGVAYKTGFGTNAPSQIGFRLNGFCTSFTAQVGVDDYFNSKSNTNGHGNIVFQVWGDGRLLTQSDTMKPGASAATLTADVTSVSVLRLIARPADNSNWFDYADWVSPMVTCQ</sequence>
<dbReference type="PROSITE" id="PS00512">
    <property type="entry name" value="ALPHA_GALACTOSIDASE"/>
    <property type="match status" value="1"/>
</dbReference>
<reference evidence="8 9" key="1">
    <citation type="submission" date="2014-06" db="EMBL/GenBank/DDBJ databases">
        <authorList>
            <person name="Bishop-Lilly K.A."/>
            <person name="Broomall S.M."/>
            <person name="Chain P.S."/>
            <person name="Chertkov O."/>
            <person name="Coyne S.R."/>
            <person name="Daligault H.E."/>
            <person name="Davenport K.W."/>
            <person name="Erkkila T."/>
            <person name="Frey K.G."/>
            <person name="Gibbons H.S."/>
            <person name="Gu W."/>
            <person name="Jaissle J."/>
            <person name="Johnson S.L."/>
            <person name="Koroleva G.I."/>
            <person name="Ladner J.T."/>
            <person name="Lo C.-C."/>
            <person name="Minogue T.D."/>
            <person name="Munk C."/>
            <person name="Palacios G.F."/>
            <person name="Redden C.L."/>
            <person name="Rosenzweig C.N."/>
            <person name="Scholz M.B."/>
            <person name="Teshima H."/>
            <person name="Xu Y."/>
        </authorList>
    </citation>
    <scope>NUCLEOTIDE SEQUENCE [LARGE SCALE GENOMIC DNA]</scope>
    <source>
        <strain evidence="8 9">EO147</strain>
    </source>
</reference>
<comment type="catalytic activity">
    <reaction evidence="6">
        <text>Hydrolysis of terminal, non-reducing alpha-D-galactose residues in alpha-D-galactosides, including galactose oligosaccharides, galactomannans and galactolipids.</text>
        <dbReference type="EC" id="3.2.1.22"/>
    </reaction>
</comment>
<dbReference type="InterPro" id="IPR008979">
    <property type="entry name" value="Galactose-bd-like_sf"/>
</dbReference>
<dbReference type="Pfam" id="PF16499">
    <property type="entry name" value="Melibiase_2"/>
    <property type="match status" value="1"/>
</dbReference>
<keyword evidence="9" id="KW-1185">Reference proteome</keyword>
<dbReference type="AlphaFoldDB" id="A0AAI8B4H6"/>
<dbReference type="Pfam" id="PF08305">
    <property type="entry name" value="NPCBM"/>
    <property type="match status" value="1"/>
</dbReference>
<comment type="similarity">
    <text evidence="1 6">Belongs to the glycosyl hydrolase 27 family.</text>
</comment>
<evidence type="ECO:0000256" key="2">
    <source>
        <dbReference type="ARBA" id="ARBA00022729"/>
    </source>
</evidence>
<name>A0AAI8B4H6_9BURK</name>
<keyword evidence="3 6" id="KW-0378">Hydrolase</keyword>
<evidence type="ECO:0000256" key="5">
    <source>
        <dbReference type="ARBA" id="ARBA00023295"/>
    </source>
</evidence>
<dbReference type="SUPFAM" id="SSF51445">
    <property type="entry name" value="(Trans)glycosidases"/>
    <property type="match status" value="1"/>
</dbReference>
<dbReference type="SMART" id="SM00776">
    <property type="entry name" value="NPCBM"/>
    <property type="match status" value="1"/>
</dbReference>
<dbReference type="InterPro" id="IPR013785">
    <property type="entry name" value="Aldolase_TIM"/>
</dbReference>
<dbReference type="InterPro" id="IPR002241">
    <property type="entry name" value="Glyco_hydro_27"/>
</dbReference>
<dbReference type="InterPro" id="IPR038637">
    <property type="entry name" value="NPCBM_sf"/>
</dbReference>
<dbReference type="InterPro" id="IPR013780">
    <property type="entry name" value="Glyco_hydro_b"/>
</dbReference>
<evidence type="ECO:0000256" key="6">
    <source>
        <dbReference type="RuleBase" id="RU361168"/>
    </source>
</evidence>
<dbReference type="KEGG" id="bok:DM82_376"/>
<evidence type="ECO:0000259" key="7">
    <source>
        <dbReference type="SMART" id="SM00776"/>
    </source>
</evidence>
<dbReference type="InterPro" id="IPR013222">
    <property type="entry name" value="Glyco_hyd_98_carb-bd"/>
</dbReference>
<evidence type="ECO:0000256" key="1">
    <source>
        <dbReference type="ARBA" id="ARBA00009743"/>
    </source>
</evidence>
<dbReference type="EMBL" id="CP008726">
    <property type="protein sequence ID" value="AIO65421.1"/>
    <property type="molecule type" value="Genomic_DNA"/>
</dbReference>
<dbReference type="PANTHER" id="PTHR11452:SF75">
    <property type="entry name" value="ALPHA-GALACTOSIDASE MEL1"/>
    <property type="match status" value="1"/>
</dbReference>
<evidence type="ECO:0000256" key="4">
    <source>
        <dbReference type="ARBA" id="ARBA00023157"/>
    </source>
</evidence>
<dbReference type="Gene3D" id="3.20.20.70">
    <property type="entry name" value="Aldolase class I"/>
    <property type="match status" value="1"/>
</dbReference>
<dbReference type="GO" id="GO:0005975">
    <property type="term" value="P:carbohydrate metabolic process"/>
    <property type="evidence" value="ECO:0007669"/>
    <property type="project" value="InterPro"/>
</dbReference>